<proteinExistence type="predicted"/>
<dbReference type="AlphaFoldDB" id="A0A5C6V7N0"/>
<evidence type="ECO:0000313" key="2">
    <source>
        <dbReference type="EMBL" id="TXC79868.1"/>
    </source>
</evidence>
<dbReference type="RefSeq" id="WP_147237459.1">
    <property type="nucleotide sequence ID" value="NZ_JAZHFZ010000006.1"/>
</dbReference>
<keyword evidence="4" id="KW-1185">Reference proteome</keyword>
<evidence type="ECO:0000313" key="3">
    <source>
        <dbReference type="Proteomes" id="UP000321776"/>
    </source>
</evidence>
<organism evidence="2 3">
    <name type="scientific">Paraburkholderia azotifigens</name>
    <dbReference type="NCBI Taxonomy" id="2057004"/>
    <lineage>
        <taxon>Bacteria</taxon>
        <taxon>Pseudomonadati</taxon>
        <taxon>Pseudomonadota</taxon>
        <taxon>Betaproteobacteria</taxon>
        <taxon>Burkholderiales</taxon>
        <taxon>Burkholderiaceae</taxon>
        <taxon>Paraburkholderia</taxon>
    </lineage>
</organism>
<name>A0A5C6V7N0_9BURK</name>
<sequence>MSSNKIINVVVLLLLLSFRSPAICGEVSIYDETSVVTLKDGGEIYGFYSAHNERFFCNFFFMSVDKVRASQNGLIPMETFNLDYHKRQFNYTQRDADSPIKGSLSMNGDKLNIRTNARRPGCDSAAGGLFSEGGLPYTEKMKVPGLGIAVATKKTAVYDVAGRSGKHGYLMAGDVVVVLRRTNRYSYIRYFNPDILVEDDDKRKIVTGWILSADLSNPFPPAAKH</sequence>
<reference evidence="2 3" key="1">
    <citation type="journal article" date="2018" name="Int. J. Syst. Evol. Microbiol.">
        <title>Paraburkholderia azotifigens sp. nov., a nitrogen-fixing bacterium isolated from paddy soil.</title>
        <authorList>
            <person name="Choi G.M."/>
            <person name="Im W.T."/>
        </authorList>
    </citation>
    <scope>NUCLEOTIDE SEQUENCE [LARGE SCALE GENOMIC DNA]</scope>
    <source>
        <strain evidence="2 3">NF 2-5-3</strain>
    </source>
</reference>
<reference evidence="1 4" key="3">
    <citation type="submission" date="2024-01" db="EMBL/GenBank/DDBJ databases">
        <title>The diversity of rhizobia nodulating Mimosa spp. in eleven states of Brazil covering several biomes is determined by host plant, location, and edaphic factors.</title>
        <authorList>
            <person name="Rouws L."/>
            <person name="Barauna A."/>
            <person name="Beukes C."/>
            <person name="De Faria S.M."/>
            <person name="Gross E."/>
            <person name="Dos Reis Junior F.B."/>
            <person name="Simon M."/>
            <person name="Maluk M."/>
            <person name="Odee D.W."/>
            <person name="Kenicer G."/>
            <person name="Young J.P.W."/>
            <person name="Reis V.M."/>
            <person name="Zilli J."/>
            <person name="James E.K."/>
        </authorList>
    </citation>
    <scope>NUCLEOTIDE SEQUENCE [LARGE SCALE GENOMIC DNA]</scope>
    <source>
        <strain evidence="1 4">JPY530</strain>
    </source>
</reference>
<gene>
    <name evidence="2" type="ORF">FRZ40_36740</name>
    <name evidence="1" type="ORF">V4C56_11980</name>
</gene>
<accession>A0A5C6V7N0</accession>
<reference evidence="2" key="2">
    <citation type="submission" date="2019-08" db="EMBL/GenBank/DDBJ databases">
        <authorList>
            <person name="Im W.-T."/>
        </authorList>
    </citation>
    <scope>NUCLEOTIDE SEQUENCE</scope>
    <source>
        <strain evidence="2">NF 2-5-3</strain>
    </source>
</reference>
<dbReference type="Proteomes" id="UP000321776">
    <property type="component" value="Unassembled WGS sequence"/>
</dbReference>
<protein>
    <submittedName>
        <fullName evidence="2">Uncharacterized protein</fullName>
    </submittedName>
</protein>
<dbReference type="EMBL" id="JAZHGA010000007">
    <property type="protein sequence ID" value="MEM5340346.1"/>
    <property type="molecule type" value="Genomic_DNA"/>
</dbReference>
<evidence type="ECO:0000313" key="4">
    <source>
        <dbReference type="Proteomes" id="UP001481677"/>
    </source>
</evidence>
<dbReference type="Proteomes" id="UP001481677">
    <property type="component" value="Unassembled WGS sequence"/>
</dbReference>
<dbReference type="EMBL" id="VOQS01000005">
    <property type="protein sequence ID" value="TXC79868.1"/>
    <property type="molecule type" value="Genomic_DNA"/>
</dbReference>
<comment type="caution">
    <text evidence="2">The sequence shown here is derived from an EMBL/GenBank/DDBJ whole genome shotgun (WGS) entry which is preliminary data.</text>
</comment>
<evidence type="ECO:0000313" key="1">
    <source>
        <dbReference type="EMBL" id="MEM5340346.1"/>
    </source>
</evidence>